<protein>
    <submittedName>
        <fullName evidence="1">Uncharacterized protein</fullName>
    </submittedName>
</protein>
<proteinExistence type="predicted"/>
<gene>
    <name evidence="1" type="ORF">FHW37_103612</name>
</gene>
<comment type="caution">
    <text evidence="1">The sequence shown here is derived from an EMBL/GenBank/DDBJ whole genome shotgun (WGS) entry which is preliminary data.</text>
</comment>
<keyword evidence="2" id="KW-1185">Reference proteome</keyword>
<name>A0A561QWM3_9HYPH</name>
<evidence type="ECO:0000313" key="2">
    <source>
        <dbReference type="Proteomes" id="UP000320653"/>
    </source>
</evidence>
<accession>A0A561QWM3</accession>
<dbReference type="Proteomes" id="UP000320653">
    <property type="component" value="Unassembled WGS sequence"/>
</dbReference>
<dbReference type="AlphaFoldDB" id="A0A561QWM3"/>
<dbReference type="RefSeq" id="WP_145637453.1">
    <property type="nucleotide sequence ID" value="NZ_VIWP01000003.1"/>
</dbReference>
<dbReference type="EMBL" id="VIWP01000003">
    <property type="protein sequence ID" value="TWF54742.1"/>
    <property type="molecule type" value="Genomic_DNA"/>
</dbReference>
<reference evidence="1 2" key="1">
    <citation type="submission" date="2019-06" db="EMBL/GenBank/DDBJ databases">
        <title>Sorghum-associated microbial communities from plants grown in Nebraska, USA.</title>
        <authorList>
            <person name="Schachtman D."/>
        </authorList>
    </citation>
    <scope>NUCLEOTIDE SEQUENCE [LARGE SCALE GENOMIC DNA]</scope>
    <source>
        <strain evidence="1 2">1225</strain>
    </source>
</reference>
<evidence type="ECO:0000313" key="1">
    <source>
        <dbReference type="EMBL" id="TWF54742.1"/>
    </source>
</evidence>
<sequence>MDLADLDLTLIFKRIDVERKKDTDIREILVIVREMLESQRQARDAPPSAFGHEGAGKKALDYFKLTF</sequence>
<organism evidence="1 2">
    <name type="scientific">Neorhizobium alkalisoli</name>
    <dbReference type="NCBI Taxonomy" id="528178"/>
    <lineage>
        <taxon>Bacteria</taxon>
        <taxon>Pseudomonadati</taxon>
        <taxon>Pseudomonadota</taxon>
        <taxon>Alphaproteobacteria</taxon>
        <taxon>Hyphomicrobiales</taxon>
        <taxon>Rhizobiaceae</taxon>
        <taxon>Rhizobium/Agrobacterium group</taxon>
        <taxon>Neorhizobium</taxon>
    </lineage>
</organism>